<evidence type="ECO:0000313" key="1">
    <source>
        <dbReference type="EMBL" id="MFA9950001.1"/>
    </source>
</evidence>
<dbReference type="InterPro" id="IPR015943">
    <property type="entry name" value="WD40/YVTN_repeat-like_dom_sf"/>
</dbReference>
<dbReference type="Gene3D" id="2.130.10.10">
    <property type="entry name" value="YVTN repeat-like/Quinoprotein amine dehydrogenase"/>
    <property type="match status" value="1"/>
</dbReference>
<dbReference type="SUPFAM" id="SSF50998">
    <property type="entry name" value="Quinoprotein alcohol dehydrogenase-like"/>
    <property type="match status" value="1"/>
</dbReference>
<comment type="caution">
    <text evidence="1">The sequence shown here is derived from an EMBL/GenBank/DDBJ whole genome shotgun (WGS) entry which is preliminary data.</text>
</comment>
<reference evidence="2" key="1">
    <citation type="submission" date="2024-06" db="EMBL/GenBank/DDBJ databases">
        <title>Radixoralia hellwigii gen. nov., sp nov., isolated from a root canal in the human oral cavity.</title>
        <authorList>
            <person name="Bartsch S."/>
            <person name="Wittmer A."/>
            <person name="Schulz A.-K."/>
            <person name="Neumann-Schaal M."/>
            <person name="Wolf J."/>
            <person name="Gronow S."/>
            <person name="Tennert C."/>
            <person name="Haecker G."/>
            <person name="Cieplik F."/>
            <person name="Al-Ahmad A."/>
        </authorList>
    </citation>
    <scope>NUCLEOTIDE SEQUENCE [LARGE SCALE GENOMIC DNA]</scope>
    <source>
        <strain evidence="2">Wk13</strain>
    </source>
</reference>
<protein>
    <submittedName>
        <fullName evidence="1">Uncharacterized protein</fullName>
    </submittedName>
</protein>
<dbReference type="EMBL" id="JBEUWX010000002">
    <property type="protein sequence ID" value="MFA9950001.1"/>
    <property type="molecule type" value="Genomic_DNA"/>
</dbReference>
<accession>A0ABV4UED9</accession>
<evidence type="ECO:0000313" key="2">
    <source>
        <dbReference type="Proteomes" id="UP001574673"/>
    </source>
</evidence>
<proteinExistence type="predicted"/>
<name>A0ABV4UED9_9RHOO</name>
<gene>
    <name evidence="1" type="ORF">ABCS64_06670</name>
</gene>
<sequence>MTVGTTKTIHFGALIDTFTGILAETLDAIDFNDYDFSFVGAFSGKDAQARRWLVKDYDWLTVCVAHWPMYQIRCILSREGDIRLYGPGGVPDRTYRLPDAGVMREEAAGYGYVNRIRAIGQSLYVCGQSRQVYRFAPSAAHVLDGVWKDFAGPMRQAPISEPPDDNGGEAFDRWLDENDAIDFMDIAGTSEDDIYAAGDECWHYDGLRWEQLQLPTDECINAIKAIDTDQIVMVGHNGTVLMGNARQGFKELSGIEDNQNFTGAEWFQGKLFLASNLGLYIYDPDTGKIEPYRTKLSPELQDAHILEAKDGVLWSFGFKDLAYFDGKAWMRVDHPDNPPIR</sequence>
<dbReference type="RefSeq" id="WP_418891090.1">
    <property type="nucleotide sequence ID" value="NZ_JBEUWX010000002.1"/>
</dbReference>
<organism evidence="1 2">
    <name type="scientific">Dentiradicibacter hellwigii</name>
    <dbReference type="NCBI Taxonomy" id="3149053"/>
    <lineage>
        <taxon>Bacteria</taxon>
        <taxon>Pseudomonadati</taxon>
        <taxon>Pseudomonadota</taxon>
        <taxon>Betaproteobacteria</taxon>
        <taxon>Rhodocyclales</taxon>
        <taxon>Rhodocyclaceae</taxon>
        <taxon>Dentiradicibacter</taxon>
    </lineage>
</organism>
<keyword evidence="2" id="KW-1185">Reference proteome</keyword>
<dbReference type="InterPro" id="IPR011047">
    <property type="entry name" value="Quinoprotein_ADH-like_sf"/>
</dbReference>
<dbReference type="Proteomes" id="UP001574673">
    <property type="component" value="Unassembled WGS sequence"/>
</dbReference>